<sequence>MRSLPDDRTARAKIRDEALRLFAERGPDAVTVRDIAAAAGVSAALVIRHYKSKDGLREAVDAHVADVFEAMLTRVVREEGDSSALDPTRLPSLAEAMAEFLPADSPVPGYLGRLLLAPGSVGTALFRRLHTASKDALATLVQAGAADAGADPEVRAAVLLVNDLAVLMLRHQLREVLGVDPLSGDGLERWAGETLSIYRTGLSGGPDHT</sequence>
<feature type="domain" description="HTH tetR-type" evidence="5">
    <location>
        <begin position="8"/>
        <end position="68"/>
    </location>
</feature>
<dbReference type="GO" id="GO:0003700">
    <property type="term" value="F:DNA-binding transcription factor activity"/>
    <property type="evidence" value="ECO:0007669"/>
    <property type="project" value="TreeGrafter"/>
</dbReference>
<keyword evidence="2 4" id="KW-0238">DNA-binding</keyword>
<dbReference type="Pfam" id="PF17933">
    <property type="entry name" value="TetR_C_25"/>
    <property type="match status" value="1"/>
</dbReference>
<dbReference type="PANTHER" id="PTHR30055">
    <property type="entry name" value="HTH-TYPE TRANSCRIPTIONAL REGULATOR RUTR"/>
    <property type="match status" value="1"/>
</dbReference>
<evidence type="ECO:0000259" key="5">
    <source>
        <dbReference type="PROSITE" id="PS50977"/>
    </source>
</evidence>
<dbReference type="InterPro" id="IPR050109">
    <property type="entry name" value="HTH-type_TetR-like_transc_reg"/>
</dbReference>
<dbReference type="SUPFAM" id="SSF46689">
    <property type="entry name" value="Homeodomain-like"/>
    <property type="match status" value="1"/>
</dbReference>
<proteinExistence type="predicted"/>
<evidence type="ECO:0000313" key="7">
    <source>
        <dbReference type="Proteomes" id="UP000319210"/>
    </source>
</evidence>
<dbReference type="PANTHER" id="PTHR30055:SF234">
    <property type="entry name" value="HTH-TYPE TRANSCRIPTIONAL REGULATOR BETI"/>
    <property type="match status" value="1"/>
</dbReference>
<evidence type="ECO:0000256" key="4">
    <source>
        <dbReference type="PROSITE-ProRule" id="PRU00335"/>
    </source>
</evidence>
<keyword evidence="1" id="KW-0805">Transcription regulation</keyword>
<evidence type="ECO:0000256" key="3">
    <source>
        <dbReference type="ARBA" id="ARBA00023163"/>
    </source>
</evidence>
<accession>A0A4Y3R0T5</accession>
<dbReference type="Proteomes" id="UP000319210">
    <property type="component" value="Unassembled WGS sequence"/>
</dbReference>
<dbReference type="Gene3D" id="1.10.357.10">
    <property type="entry name" value="Tetracycline Repressor, domain 2"/>
    <property type="match status" value="1"/>
</dbReference>
<dbReference type="AlphaFoldDB" id="A0A4Y3R0T5"/>
<reference evidence="6 7" key="1">
    <citation type="submission" date="2019-06" db="EMBL/GenBank/DDBJ databases">
        <title>Whole genome shotgun sequence of Streptomyces cacaoi subsp. cacaoi NBRC 12748.</title>
        <authorList>
            <person name="Hosoyama A."/>
            <person name="Uohara A."/>
            <person name="Ohji S."/>
            <person name="Ichikawa N."/>
        </authorList>
    </citation>
    <scope>NUCLEOTIDE SEQUENCE [LARGE SCALE GENOMIC DNA]</scope>
    <source>
        <strain evidence="6 7">NBRC 12748</strain>
    </source>
</reference>
<keyword evidence="3" id="KW-0804">Transcription</keyword>
<gene>
    <name evidence="6" type="ORF">SCA03_22810</name>
</gene>
<evidence type="ECO:0000313" key="6">
    <source>
        <dbReference type="EMBL" id="GEB49730.1"/>
    </source>
</evidence>
<protein>
    <submittedName>
        <fullName evidence="6">Putative transcriptional regulator, TetR family protein</fullName>
    </submittedName>
</protein>
<name>A0A4Y3R0T5_STRCI</name>
<evidence type="ECO:0000256" key="2">
    <source>
        <dbReference type="ARBA" id="ARBA00023125"/>
    </source>
</evidence>
<dbReference type="RefSeq" id="WP_086814795.1">
    <property type="nucleotide sequence ID" value="NZ_BJMM01000009.1"/>
</dbReference>
<dbReference type="EMBL" id="BJMM01000009">
    <property type="protein sequence ID" value="GEB49730.1"/>
    <property type="molecule type" value="Genomic_DNA"/>
</dbReference>
<dbReference type="GO" id="GO:0000976">
    <property type="term" value="F:transcription cis-regulatory region binding"/>
    <property type="evidence" value="ECO:0007669"/>
    <property type="project" value="TreeGrafter"/>
</dbReference>
<dbReference type="InterPro" id="IPR009057">
    <property type="entry name" value="Homeodomain-like_sf"/>
</dbReference>
<organism evidence="6 7">
    <name type="scientific">Streptomyces cacaoi</name>
    <dbReference type="NCBI Taxonomy" id="1898"/>
    <lineage>
        <taxon>Bacteria</taxon>
        <taxon>Bacillati</taxon>
        <taxon>Actinomycetota</taxon>
        <taxon>Actinomycetes</taxon>
        <taxon>Kitasatosporales</taxon>
        <taxon>Streptomycetaceae</taxon>
        <taxon>Streptomyces</taxon>
    </lineage>
</organism>
<feature type="DNA-binding region" description="H-T-H motif" evidence="4">
    <location>
        <begin position="31"/>
        <end position="50"/>
    </location>
</feature>
<dbReference type="InterPro" id="IPR041484">
    <property type="entry name" value="TetR_C_25"/>
</dbReference>
<keyword evidence="7" id="KW-1185">Reference proteome</keyword>
<dbReference type="PROSITE" id="PS50977">
    <property type="entry name" value="HTH_TETR_2"/>
    <property type="match status" value="1"/>
</dbReference>
<dbReference type="OrthoDB" id="3403733at2"/>
<dbReference type="Pfam" id="PF00440">
    <property type="entry name" value="TetR_N"/>
    <property type="match status" value="1"/>
</dbReference>
<evidence type="ECO:0000256" key="1">
    <source>
        <dbReference type="ARBA" id="ARBA00023015"/>
    </source>
</evidence>
<dbReference type="PRINTS" id="PR00455">
    <property type="entry name" value="HTHTETR"/>
</dbReference>
<dbReference type="InterPro" id="IPR001647">
    <property type="entry name" value="HTH_TetR"/>
</dbReference>
<comment type="caution">
    <text evidence="6">The sequence shown here is derived from an EMBL/GenBank/DDBJ whole genome shotgun (WGS) entry which is preliminary data.</text>
</comment>